<dbReference type="PANTHER" id="PTHR34822:SF1">
    <property type="entry name" value="GRPB FAMILY PROTEIN"/>
    <property type="match status" value="1"/>
</dbReference>
<dbReference type="Pfam" id="PF04229">
    <property type="entry name" value="GrpB"/>
    <property type="match status" value="1"/>
</dbReference>
<name>A0A5N3QV97_9VIBR</name>
<evidence type="ECO:0000313" key="1">
    <source>
        <dbReference type="EMBL" id="KAB0285591.1"/>
    </source>
</evidence>
<dbReference type="InterPro" id="IPR043519">
    <property type="entry name" value="NT_sf"/>
</dbReference>
<accession>A0A5N3QV97</accession>
<organism evidence="1 2">
    <name type="scientific">Vibrio fortis</name>
    <dbReference type="NCBI Taxonomy" id="212667"/>
    <lineage>
        <taxon>Bacteria</taxon>
        <taxon>Pseudomonadati</taxon>
        <taxon>Pseudomonadota</taxon>
        <taxon>Gammaproteobacteria</taxon>
        <taxon>Vibrionales</taxon>
        <taxon>Vibrionaceae</taxon>
        <taxon>Vibrio</taxon>
    </lineage>
</organism>
<dbReference type="Gene3D" id="3.30.460.10">
    <property type="entry name" value="Beta Polymerase, domain 2"/>
    <property type="match status" value="1"/>
</dbReference>
<dbReference type="AlphaFoldDB" id="A0A5N3QV97"/>
<evidence type="ECO:0008006" key="3">
    <source>
        <dbReference type="Google" id="ProtNLM"/>
    </source>
</evidence>
<reference evidence="1 2" key="1">
    <citation type="submission" date="2019-09" db="EMBL/GenBank/DDBJ databases">
        <title>Whole genome sequence of Vibrio fortis.</title>
        <authorList>
            <person name="Das S.K."/>
        </authorList>
    </citation>
    <scope>NUCLEOTIDE SEQUENCE [LARGE SCALE GENOMIC DNA]</scope>
    <source>
        <strain evidence="1 2">AN60</strain>
    </source>
</reference>
<gene>
    <name evidence="1" type="ORF">F2P58_24120</name>
</gene>
<proteinExistence type="predicted"/>
<comment type="caution">
    <text evidence="1">The sequence shown here is derived from an EMBL/GenBank/DDBJ whole genome shotgun (WGS) entry which is preliminary data.</text>
</comment>
<dbReference type="SUPFAM" id="SSF81301">
    <property type="entry name" value="Nucleotidyltransferase"/>
    <property type="match status" value="1"/>
</dbReference>
<dbReference type="InterPro" id="IPR007344">
    <property type="entry name" value="GrpB/CoaE"/>
</dbReference>
<evidence type="ECO:0000313" key="2">
    <source>
        <dbReference type="Proteomes" id="UP000326789"/>
    </source>
</evidence>
<dbReference type="EMBL" id="VWSE01000010">
    <property type="protein sequence ID" value="KAB0285591.1"/>
    <property type="molecule type" value="Genomic_DNA"/>
</dbReference>
<dbReference type="Proteomes" id="UP000326789">
    <property type="component" value="Unassembled WGS sequence"/>
</dbReference>
<dbReference type="PANTHER" id="PTHR34822">
    <property type="entry name" value="GRPB DOMAIN PROTEIN (AFU_ORTHOLOGUE AFUA_1G01530)"/>
    <property type="match status" value="1"/>
</dbReference>
<dbReference type="RefSeq" id="WP_150873289.1">
    <property type="nucleotide sequence ID" value="NZ_VWSE01000010.1"/>
</dbReference>
<protein>
    <recommendedName>
        <fullName evidence="3">GrpB family protein</fullName>
    </recommendedName>
</protein>
<sequence>MKFYKAEKYQPACKDMFCKYARKIVALLPDAVIEHVGASSIPNAVSKGDLDILVGVDGSELERAVKLLSTLGFKEKTDTLRTPELCMLVSYSGEDVAFQVVAHGPEFEMFVSFRNQLRENPELVHQYNELKMSCEGWSHDDYRRKKSAFVECVLRQKKVI</sequence>